<feature type="transmembrane region" description="Helical" evidence="1">
    <location>
        <begin position="117"/>
        <end position="140"/>
    </location>
</feature>
<keyword evidence="1" id="KW-1133">Transmembrane helix</keyword>
<keyword evidence="1" id="KW-0812">Transmembrane</keyword>
<keyword evidence="3" id="KW-1185">Reference proteome</keyword>
<feature type="transmembrane region" description="Helical" evidence="1">
    <location>
        <begin position="7"/>
        <end position="25"/>
    </location>
</feature>
<protein>
    <submittedName>
        <fullName evidence="2">Uncharacterized protein</fullName>
    </submittedName>
</protein>
<keyword evidence="1" id="KW-0472">Membrane</keyword>
<dbReference type="Proteomes" id="UP001519460">
    <property type="component" value="Unassembled WGS sequence"/>
</dbReference>
<feature type="transmembrane region" description="Helical" evidence="1">
    <location>
        <begin position="152"/>
        <end position="170"/>
    </location>
</feature>
<dbReference type="AlphaFoldDB" id="A0ABD0M0D3"/>
<name>A0ABD0M0D3_9CAEN</name>
<comment type="caution">
    <text evidence="2">The sequence shown here is derived from an EMBL/GenBank/DDBJ whole genome shotgun (WGS) entry which is preliminary data.</text>
</comment>
<organism evidence="2 3">
    <name type="scientific">Batillaria attramentaria</name>
    <dbReference type="NCBI Taxonomy" id="370345"/>
    <lineage>
        <taxon>Eukaryota</taxon>
        <taxon>Metazoa</taxon>
        <taxon>Spiralia</taxon>
        <taxon>Lophotrochozoa</taxon>
        <taxon>Mollusca</taxon>
        <taxon>Gastropoda</taxon>
        <taxon>Caenogastropoda</taxon>
        <taxon>Sorbeoconcha</taxon>
        <taxon>Cerithioidea</taxon>
        <taxon>Batillariidae</taxon>
        <taxon>Batillaria</taxon>
    </lineage>
</organism>
<feature type="transmembrane region" description="Helical" evidence="1">
    <location>
        <begin position="80"/>
        <end position="105"/>
    </location>
</feature>
<reference evidence="2 3" key="1">
    <citation type="journal article" date="2023" name="Sci. Data">
        <title>Genome assembly of the Korean intertidal mud-creeper Batillaria attramentaria.</title>
        <authorList>
            <person name="Patra A.K."/>
            <person name="Ho P.T."/>
            <person name="Jun S."/>
            <person name="Lee S.J."/>
            <person name="Kim Y."/>
            <person name="Won Y.J."/>
        </authorList>
    </citation>
    <scope>NUCLEOTIDE SEQUENCE [LARGE SCALE GENOMIC DNA]</scope>
    <source>
        <strain evidence="2">Wonlab-2016</strain>
    </source>
</reference>
<evidence type="ECO:0000256" key="1">
    <source>
        <dbReference type="SAM" id="Phobius"/>
    </source>
</evidence>
<evidence type="ECO:0000313" key="2">
    <source>
        <dbReference type="EMBL" id="KAK7505151.1"/>
    </source>
</evidence>
<gene>
    <name evidence="2" type="ORF">BaRGS_00003721</name>
</gene>
<evidence type="ECO:0000313" key="3">
    <source>
        <dbReference type="Proteomes" id="UP001519460"/>
    </source>
</evidence>
<sequence>MDENITDYLLGFLAYLLVLCYLSVFTEHSWIRNEFCVKNTRLRRGGIGLFDDIRHCGVGLFGTYPGKTPYEVFGDGYNPAIFWITRIFVLVGVTATCMSLMLLPHSVCIGCFPARRVIDWLCLACFSVAVVSTALGLFIFGTANSEHLHSGFWLVVFGCFIYVIFYPLIVMQQRTYLVVNGR</sequence>
<accession>A0ABD0M0D3</accession>
<proteinExistence type="predicted"/>
<dbReference type="EMBL" id="JACVVK020000012">
    <property type="protein sequence ID" value="KAK7505151.1"/>
    <property type="molecule type" value="Genomic_DNA"/>
</dbReference>